<dbReference type="Proteomes" id="UP000091956">
    <property type="component" value="Unassembled WGS sequence"/>
</dbReference>
<feature type="transmembrane region" description="Helical" evidence="7">
    <location>
        <begin position="52"/>
        <end position="77"/>
    </location>
</feature>
<dbReference type="InterPro" id="IPR036259">
    <property type="entry name" value="MFS_trans_sf"/>
</dbReference>
<proteinExistence type="inferred from homology"/>
<feature type="transmembrane region" description="Helical" evidence="7">
    <location>
        <begin position="345"/>
        <end position="366"/>
    </location>
</feature>
<evidence type="ECO:0000313" key="10">
    <source>
        <dbReference type="Proteomes" id="UP000091956"/>
    </source>
</evidence>
<feature type="transmembrane region" description="Helical" evidence="7">
    <location>
        <begin position="439"/>
        <end position="460"/>
    </location>
</feature>
<dbReference type="GO" id="GO:0016020">
    <property type="term" value="C:membrane"/>
    <property type="evidence" value="ECO:0007669"/>
    <property type="project" value="UniProtKB-SubCell"/>
</dbReference>
<dbReference type="RefSeq" id="XP_018134387.1">
    <property type="nucleotide sequence ID" value="XM_018270809.2"/>
</dbReference>
<feature type="transmembrane region" description="Helical" evidence="7">
    <location>
        <begin position="407"/>
        <end position="427"/>
    </location>
</feature>
<keyword evidence="2" id="KW-0813">Transport</keyword>
<gene>
    <name evidence="9" type="ORF">VE01_01284</name>
</gene>
<feature type="transmembrane region" description="Helical" evidence="7">
    <location>
        <begin position="281"/>
        <end position="305"/>
    </location>
</feature>
<dbReference type="AlphaFoldDB" id="A0A1B8GXT9"/>
<organism evidence="9 10">
    <name type="scientific">Pseudogymnoascus verrucosus</name>
    <dbReference type="NCBI Taxonomy" id="342668"/>
    <lineage>
        <taxon>Eukaryota</taxon>
        <taxon>Fungi</taxon>
        <taxon>Dikarya</taxon>
        <taxon>Ascomycota</taxon>
        <taxon>Pezizomycotina</taxon>
        <taxon>Leotiomycetes</taxon>
        <taxon>Thelebolales</taxon>
        <taxon>Thelebolaceae</taxon>
        <taxon>Pseudogymnoascus</taxon>
    </lineage>
</organism>
<evidence type="ECO:0000256" key="5">
    <source>
        <dbReference type="ARBA" id="ARBA00023136"/>
    </source>
</evidence>
<protein>
    <recommendedName>
        <fullName evidence="8">Major facilitator superfamily (MFS) profile domain-containing protein</fullName>
    </recommendedName>
</protein>
<keyword evidence="10" id="KW-1185">Reference proteome</keyword>
<evidence type="ECO:0000256" key="6">
    <source>
        <dbReference type="ARBA" id="ARBA00037968"/>
    </source>
</evidence>
<evidence type="ECO:0000256" key="7">
    <source>
        <dbReference type="SAM" id="Phobius"/>
    </source>
</evidence>
<dbReference type="PROSITE" id="PS50850">
    <property type="entry name" value="MFS"/>
    <property type="match status" value="1"/>
</dbReference>
<dbReference type="InterPro" id="IPR020846">
    <property type="entry name" value="MFS_dom"/>
</dbReference>
<dbReference type="Gene3D" id="1.20.1250.20">
    <property type="entry name" value="MFS general substrate transporter like domains"/>
    <property type="match status" value="1"/>
</dbReference>
<name>A0A1B8GXT9_9PEZI</name>
<evidence type="ECO:0000256" key="3">
    <source>
        <dbReference type="ARBA" id="ARBA00022692"/>
    </source>
</evidence>
<evidence type="ECO:0000259" key="8">
    <source>
        <dbReference type="PROSITE" id="PS50850"/>
    </source>
</evidence>
<feature type="transmembrane region" description="Helical" evidence="7">
    <location>
        <begin position="145"/>
        <end position="169"/>
    </location>
</feature>
<feature type="transmembrane region" description="Helical" evidence="7">
    <location>
        <begin position="317"/>
        <end position="338"/>
    </location>
</feature>
<accession>A0A1B8GXT9</accession>
<feature type="transmembrane region" description="Helical" evidence="7">
    <location>
        <begin position="181"/>
        <end position="201"/>
    </location>
</feature>
<feature type="transmembrane region" description="Helical" evidence="7">
    <location>
        <begin position="378"/>
        <end position="400"/>
    </location>
</feature>
<keyword evidence="5 7" id="KW-0472">Membrane</keyword>
<feature type="transmembrane region" description="Helical" evidence="7">
    <location>
        <begin position="89"/>
        <end position="108"/>
    </location>
</feature>
<dbReference type="PANTHER" id="PTHR43791:SF70">
    <property type="entry name" value="MAJOR FACILITATOR SUPERFAMILY (MFS) PROFILE DOMAIN-CONTAINING PROTEIN"/>
    <property type="match status" value="1"/>
</dbReference>
<dbReference type="SUPFAM" id="SSF103473">
    <property type="entry name" value="MFS general substrate transporter"/>
    <property type="match status" value="1"/>
</dbReference>
<dbReference type="EMBL" id="KV460208">
    <property type="protein sequence ID" value="OBU00655.1"/>
    <property type="molecule type" value="Genomic_DNA"/>
</dbReference>
<dbReference type="GO" id="GO:0022857">
    <property type="term" value="F:transmembrane transporter activity"/>
    <property type="evidence" value="ECO:0007669"/>
    <property type="project" value="InterPro"/>
</dbReference>
<dbReference type="GeneID" id="28834670"/>
<feature type="domain" description="Major facilitator superfamily (MFS) profile" evidence="8">
    <location>
        <begin position="53"/>
        <end position="496"/>
    </location>
</feature>
<dbReference type="FunFam" id="1.20.1250.20:FF:000064">
    <property type="entry name" value="MFS allantoate transporter"/>
    <property type="match status" value="1"/>
</dbReference>
<comment type="similarity">
    <text evidence="6">Belongs to the major facilitator superfamily. Allantoate permease family.</text>
</comment>
<evidence type="ECO:0000256" key="1">
    <source>
        <dbReference type="ARBA" id="ARBA00004141"/>
    </source>
</evidence>
<evidence type="ECO:0000313" key="9">
    <source>
        <dbReference type="EMBL" id="OBU00655.1"/>
    </source>
</evidence>
<dbReference type="OrthoDB" id="6730379at2759"/>
<feature type="transmembrane region" description="Helical" evidence="7">
    <location>
        <begin position="213"/>
        <end position="233"/>
    </location>
</feature>
<evidence type="ECO:0000256" key="4">
    <source>
        <dbReference type="ARBA" id="ARBA00022989"/>
    </source>
</evidence>
<evidence type="ECO:0000256" key="2">
    <source>
        <dbReference type="ARBA" id="ARBA00022448"/>
    </source>
</evidence>
<feature type="transmembrane region" description="Helical" evidence="7">
    <location>
        <begin position="120"/>
        <end position="139"/>
    </location>
</feature>
<dbReference type="Pfam" id="PF07690">
    <property type="entry name" value="MFS_1"/>
    <property type="match status" value="1"/>
</dbReference>
<keyword evidence="3 7" id="KW-0812">Transmembrane</keyword>
<dbReference type="InterPro" id="IPR011701">
    <property type="entry name" value="MFS"/>
</dbReference>
<reference evidence="9 10" key="1">
    <citation type="submission" date="2016-03" db="EMBL/GenBank/DDBJ databases">
        <title>Comparative genomics of Pseudogymnoascus destructans, the fungus causing white-nose syndrome of bats.</title>
        <authorList>
            <person name="Palmer J.M."/>
            <person name="Drees K.P."/>
            <person name="Foster J.T."/>
            <person name="Lindner D.L."/>
        </authorList>
    </citation>
    <scope>NUCLEOTIDE SEQUENCE [LARGE SCALE GENOMIC DNA]</scope>
    <source>
        <strain evidence="9 10">UAMH 10579</strain>
    </source>
</reference>
<dbReference type="PANTHER" id="PTHR43791">
    <property type="entry name" value="PERMEASE-RELATED"/>
    <property type="match status" value="1"/>
</dbReference>
<keyword evidence="4 7" id="KW-1133">Transmembrane helix</keyword>
<sequence length="496" mass="55176">MSLQQVPEKRLSGTVFEVDQKMDSSNGSDSHVETAGGTTITRKQTLRKIDTYLLPLMFITYGLQALDKALLGYAAAYDLRKDTHLHGSQYSWVASVFYFGYLVAEYPLASLLHKFTAAQFLGVTVFIWGIVVLCMNFATNFSGLIALRFFLGALESAVAPAFVVLTAQWYTRSEQPLRQNIWFAATPTFGIIGGLVGYAVGHIENSAVTPWRLLFIIFGCITILWGIVLLFWFPDSPGKARFFTEEEKLHAANDIARQGTGVERSWKWSQVKEAFLDVKTWIFFLLGILNTIPAGGLSNFGSLLIKGFGFSAINTQLLTIPSHTVQVIFLIGAGIFANKVPNMRLYIMSYSQLPSIVGVVLLHTLASDNRWGRTVGVWLNYTHSASLAVSFSVIGGNVAGFAKKTTVTVLLFVGYCVGNIAAPQFFIDEEAKEGYPTAIIAMLVCYCGTFLMPLGLRWMYVRENKRRDALGSQPEEDYGDDDDLTDFQRKEFRYVL</sequence>
<comment type="subcellular location">
    <subcellularLocation>
        <location evidence="1">Membrane</location>
        <topology evidence="1">Multi-pass membrane protein</topology>
    </subcellularLocation>
</comment>
<reference evidence="10" key="2">
    <citation type="journal article" date="2018" name="Nat. Commun.">
        <title>Extreme sensitivity to ultraviolet light in the fungal pathogen causing white-nose syndrome of bats.</title>
        <authorList>
            <person name="Palmer J.M."/>
            <person name="Drees K.P."/>
            <person name="Foster J.T."/>
            <person name="Lindner D.L."/>
        </authorList>
    </citation>
    <scope>NUCLEOTIDE SEQUENCE [LARGE SCALE GENOMIC DNA]</scope>
    <source>
        <strain evidence="10">UAMH 10579</strain>
    </source>
</reference>